<dbReference type="SUPFAM" id="SSF103473">
    <property type="entry name" value="MFS general substrate transporter"/>
    <property type="match status" value="1"/>
</dbReference>
<organism evidence="6 7">
    <name type="scientific">Pseudoduganella lutea</name>
    <dbReference type="NCBI Taxonomy" id="321985"/>
    <lineage>
        <taxon>Bacteria</taxon>
        <taxon>Pseudomonadati</taxon>
        <taxon>Pseudomonadota</taxon>
        <taxon>Betaproteobacteria</taxon>
        <taxon>Burkholderiales</taxon>
        <taxon>Oxalobacteraceae</taxon>
        <taxon>Telluria group</taxon>
        <taxon>Pseudoduganella</taxon>
    </lineage>
</organism>
<dbReference type="AlphaFoldDB" id="A0A4V0Z320"/>
<feature type="transmembrane region" description="Helical" evidence="5">
    <location>
        <begin position="331"/>
        <end position="352"/>
    </location>
</feature>
<dbReference type="PANTHER" id="PTHR23528">
    <property type="match status" value="1"/>
</dbReference>
<sequence>MAPPLIDRARAPRYDAGTLRYSLLGLLLVIGWLLVGEIGFAMRDRAVIPTALEVLRRYGASNHTVSVLLSGIPALLSLVMSPLIGPVSDRLRSRWGRRRPFLAVLAPLGGLALLGIAGSNRLGTIIAGIPGAGGAPAEHALTVFAVCWTIFAGVLLCMQALYTGLINDVLPRAWLGRFFGLYRVLSLGIGIGFYLWVFPLLDADPHRVIALIAVIFTGMILLMCAMVREGAYPPATPRPGAAAPPLARARATLAEAFTLPQSGWIYGALILGGMAFGPFNTFSQYHAESLGVTKTELGELSSLAYGVSMALALMIGMLVDRIGAVRMSLYVMALYSVAVGAGYVLLADAAAFRHVYTAHVILSGAYFTAAASLPMALFPRLDFLRFCAFRDLLGSFLGIALSFAQGAVLDRFGQDYRLTLLFAALCGATCALCLARLAWAGHGRPDPPAAQGNR</sequence>
<dbReference type="RefSeq" id="WP_130185050.1">
    <property type="nucleotide sequence ID" value="NZ_CP035913.1"/>
</dbReference>
<dbReference type="PRINTS" id="PR01035">
    <property type="entry name" value="TCRTETA"/>
</dbReference>
<dbReference type="KEGG" id="plue:EWM63_01985"/>
<feature type="transmembrane region" description="Helical" evidence="5">
    <location>
        <begin position="263"/>
        <end position="282"/>
    </location>
</feature>
<gene>
    <name evidence="6" type="ORF">EWM63_01985</name>
</gene>
<keyword evidence="3 5" id="KW-1133">Transmembrane helix</keyword>
<comment type="subcellular location">
    <subcellularLocation>
        <location evidence="1">Membrane</location>
        <topology evidence="1">Multi-pass membrane protein</topology>
    </subcellularLocation>
</comment>
<keyword evidence="7" id="KW-1185">Reference proteome</keyword>
<dbReference type="Proteomes" id="UP000290637">
    <property type="component" value="Chromosome"/>
</dbReference>
<feature type="transmembrane region" description="Helical" evidence="5">
    <location>
        <begin position="174"/>
        <end position="196"/>
    </location>
</feature>
<feature type="transmembrane region" description="Helical" evidence="5">
    <location>
        <begin position="62"/>
        <end position="80"/>
    </location>
</feature>
<evidence type="ECO:0000256" key="1">
    <source>
        <dbReference type="ARBA" id="ARBA00004141"/>
    </source>
</evidence>
<dbReference type="InterPro" id="IPR001958">
    <property type="entry name" value="Tet-R_TetA/multi-R_MdtG-like"/>
</dbReference>
<feature type="transmembrane region" description="Helical" evidence="5">
    <location>
        <begin position="358"/>
        <end position="377"/>
    </location>
</feature>
<feature type="transmembrane region" description="Helical" evidence="5">
    <location>
        <begin position="139"/>
        <end position="162"/>
    </location>
</feature>
<evidence type="ECO:0000313" key="6">
    <source>
        <dbReference type="EMBL" id="QBE61913.1"/>
    </source>
</evidence>
<keyword evidence="2 5" id="KW-0812">Transmembrane</keyword>
<dbReference type="GO" id="GO:0022857">
    <property type="term" value="F:transmembrane transporter activity"/>
    <property type="evidence" value="ECO:0007669"/>
    <property type="project" value="InterPro"/>
</dbReference>
<reference evidence="6 7" key="1">
    <citation type="submission" date="2019-02" db="EMBL/GenBank/DDBJ databases">
        <title>Draft Genome Sequences of Six Type Strains of the Genus Massilia.</title>
        <authorList>
            <person name="Miess H."/>
            <person name="Frediansyhah A."/>
            <person name="Gross H."/>
        </authorList>
    </citation>
    <scope>NUCLEOTIDE SEQUENCE [LARGE SCALE GENOMIC DNA]</scope>
    <source>
        <strain evidence="6 7">DSM 17473</strain>
    </source>
</reference>
<dbReference type="EMBL" id="CP035913">
    <property type="protein sequence ID" value="QBE61913.1"/>
    <property type="molecule type" value="Genomic_DNA"/>
</dbReference>
<feature type="transmembrane region" description="Helical" evidence="5">
    <location>
        <begin position="101"/>
        <end position="119"/>
    </location>
</feature>
<feature type="transmembrane region" description="Helical" evidence="5">
    <location>
        <begin position="302"/>
        <end position="319"/>
    </location>
</feature>
<proteinExistence type="predicted"/>
<accession>A0A4V0Z320</accession>
<dbReference type="Pfam" id="PF07690">
    <property type="entry name" value="MFS_1"/>
    <property type="match status" value="1"/>
</dbReference>
<protein>
    <submittedName>
        <fullName evidence="6">MFS transporter</fullName>
    </submittedName>
</protein>
<evidence type="ECO:0000256" key="4">
    <source>
        <dbReference type="ARBA" id="ARBA00023136"/>
    </source>
</evidence>
<dbReference type="Gene3D" id="1.20.1250.20">
    <property type="entry name" value="MFS general substrate transporter like domains"/>
    <property type="match status" value="1"/>
</dbReference>
<dbReference type="InterPro" id="IPR036259">
    <property type="entry name" value="MFS_trans_sf"/>
</dbReference>
<feature type="transmembrane region" description="Helical" evidence="5">
    <location>
        <begin position="21"/>
        <end position="42"/>
    </location>
</feature>
<name>A0A4V0Z320_9BURK</name>
<evidence type="ECO:0000256" key="2">
    <source>
        <dbReference type="ARBA" id="ARBA00022692"/>
    </source>
</evidence>
<feature type="transmembrane region" description="Helical" evidence="5">
    <location>
        <begin position="420"/>
        <end position="439"/>
    </location>
</feature>
<evidence type="ECO:0000256" key="5">
    <source>
        <dbReference type="SAM" id="Phobius"/>
    </source>
</evidence>
<dbReference type="OrthoDB" id="8877752at2"/>
<keyword evidence="4 5" id="KW-0472">Membrane</keyword>
<dbReference type="PANTHER" id="PTHR23528:SF1">
    <property type="entry name" value="MAJOR FACILITATOR SUPERFAMILY (MFS) PROFILE DOMAIN-CONTAINING PROTEIN"/>
    <property type="match status" value="1"/>
</dbReference>
<feature type="transmembrane region" description="Helical" evidence="5">
    <location>
        <begin position="208"/>
        <end position="227"/>
    </location>
</feature>
<dbReference type="GO" id="GO:0016020">
    <property type="term" value="C:membrane"/>
    <property type="evidence" value="ECO:0007669"/>
    <property type="project" value="UniProtKB-SubCell"/>
</dbReference>
<dbReference type="InterPro" id="IPR011701">
    <property type="entry name" value="MFS"/>
</dbReference>
<evidence type="ECO:0000313" key="7">
    <source>
        <dbReference type="Proteomes" id="UP000290637"/>
    </source>
</evidence>
<evidence type="ECO:0000256" key="3">
    <source>
        <dbReference type="ARBA" id="ARBA00022989"/>
    </source>
</evidence>
<feature type="transmembrane region" description="Helical" evidence="5">
    <location>
        <begin position="389"/>
        <end position="408"/>
    </location>
</feature>